<dbReference type="InterPro" id="IPR026350">
    <property type="entry name" value="GxxExxY"/>
</dbReference>
<name>A0A4R1BBI8_9BACT</name>
<reference evidence="1 2" key="1">
    <citation type="submission" date="2019-03" db="EMBL/GenBank/DDBJ databases">
        <authorList>
            <person name="Kim M.K.M."/>
        </authorList>
    </citation>
    <scope>NUCLEOTIDE SEQUENCE [LARGE SCALE GENOMIC DNA]</scope>
    <source>
        <strain evidence="1 2">17J68-12</strain>
    </source>
</reference>
<evidence type="ECO:0000313" key="2">
    <source>
        <dbReference type="Proteomes" id="UP000295334"/>
    </source>
</evidence>
<dbReference type="AlphaFoldDB" id="A0A4R1BBI8"/>
<evidence type="ECO:0000313" key="1">
    <source>
        <dbReference type="EMBL" id="TCJ14343.1"/>
    </source>
</evidence>
<gene>
    <name evidence="1" type="ORF">EPD60_10115</name>
</gene>
<proteinExistence type="predicted"/>
<comment type="caution">
    <text evidence="1">The sequence shown here is derived from an EMBL/GenBank/DDBJ whole genome shotgun (WGS) entry which is preliminary data.</text>
</comment>
<dbReference type="EMBL" id="SJZI01000042">
    <property type="protein sequence ID" value="TCJ14343.1"/>
    <property type="molecule type" value="Genomic_DNA"/>
</dbReference>
<accession>A0A4R1BBI8</accession>
<dbReference type="Proteomes" id="UP000295334">
    <property type="component" value="Unassembled WGS sequence"/>
</dbReference>
<keyword evidence="2" id="KW-1185">Reference proteome</keyword>
<dbReference type="NCBIfam" id="TIGR04256">
    <property type="entry name" value="GxxExxY"/>
    <property type="match status" value="1"/>
</dbReference>
<dbReference type="Pfam" id="PF13366">
    <property type="entry name" value="PDDEXK_3"/>
    <property type="match status" value="1"/>
</dbReference>
<sequence>MIVNDTVLVELKSQTDLPKEYYRTVITYLRLSRIRLGLLINFGAPLLRDGIRRVLNDYSIPVRE</sequence>
<protein>
    <submittedName>
        <fullName evidence="1">GxxExxY protein</fullName>
    </submittedName>
</protein>
<organism evidence="1 2">
    <name type="scientific">Flaviaesturariibacter flavus</name>
    <dbReference type="NCBI Taxonomy" id="2502780"/>
    <lineage>
        <taxon>Bacteria</taxon>
        <taxon>Pseudomonadati</taxon>
        <taxon>Bacteroidota</taxon>
        <taxon>Chitinophagia</taxon>
        <taxon>Chitinophagales</taxon>
        <taxon>Chitinophagaceae</taxon>
        <taxon>Flaviaestuariibacter</taxon>
    </lineage>
</organism>